<evidence type="ECO:0000313" key="2">
    <source>
        <dbReference type="EMBL" id="TKC47920.1"/>
    </source>
</evidence>
<proteinExistence type="predicted"/>
<comment type="caution">
    <text evidence="2">The sequence shown here is derived from an EMBL/GenBank/DDBJ whole genome shotgun (WGS) entry which is preliminary data.</text>
</comment>
<accession>A0A4V5P9M7</accession>
<sequence length="193" mass="20306">MSSGLPWLLEKMDPTGKVPSLQQLVPCAHAGATPRPRAGLSPKLWQEKPNPAAARSQVPASAPARRPPGASPTPSSAPAQRLAPRGSGTAASVGARARGCRRHICYGRLPLGTKKRTYEQIPMGEKLASHTGSIVELQAGVSVDTSWLAPGQLKVFPFAWKPEGSVVEMRTKCTHTPTPGLDQDEAPVAMPAA</sequence>
<dbReference type="AlphaFoldDB" id="A0A4V5P9M7"/>
<dbReference type="EMBL" id="RWIC01000189">
    <property type="protein sequence ID" value="TKC47920.1"/>
    <property type="molecule type" value="Genomic_DNA"/>
</dbReference>
<evidence type="ECO:0000313" key="3">
    <source>
        <dbReference type="Proteomes" id="UP000308365"/>
    </source>
</evidence>
<feature type="compositionally biased region" description="Low complexity" evidence="1">
    <location>
        <begin position="51"/>
        <end position="64"/>
    </location>
</feature>
<gene>
    <name evidence="2" type="ORF">EI555_012962</name>
</gene>
<feature type="region of interest" description="Disordered" evidence="1">
    <location>
        <begin position="27"/>
        <end position="94"/>
    </location>
</feature>
<name>A0A4V5P9M7_MONMO</name>
<organism evidence="2 3">
    <name type="scientific">Monodon monoceros</name>
    <name type="common">Narwhal</name>
    <name type="synonym">Ceratodon monodon</name>
    <dbReference type="NCBI Taxonomy" id="40151"/>
    <lineage>
        <taxon>Eukaryota</taxon>
        <taxon>Metazoa</taxon>
        <taxon>Chordata</taxon>
        <taxon>Craniata</taxon>
        <taxon>Vertebrata</taxon>
        <taxon>Euteleostomi</taxon>
        <taxon>Mammalia</taxon>
        <taxon>Eutheria</taxon>
        <taxon>Laurasiatheria</taxon>
        <taxon>Artiodactyla</taxon>
        <taxon>Whippomorpha</taxon>
        <taxon>Cetacea</taxon>
        <taxon>Odontoceti</taxon>
        <taxon>Monodontidae</taxon>
        <taxon>Monodon</taxon>
    </lineage>
</organism>
<reference evidence="3" key="1">
    <citation type="journal article" date="2019" name="IScience">
        <title>Narwhal Genome Reveals Long-Term Low Genetic Diversity despite Current Large Abundance Size.</title>
        <authorList>
            <person name="Westbury M.V."/>
            <person name="Petersen B."/>
            <person name="Garde E."/>
            <person name="Heide-Jorgensen M.P."/>
            <person name="Lorenzen E.D."/>
        </authorList>
    </citation>
    <scope>NUCLEOTIDE SEQUENCE [LARGE SCALE GENOMIC DNA]</scope>
</reference>
<dbReference type="Proteomes" id="UP000308365">
    <property type="component" value="Unassembled WGS sequence"/>
</dbReference>
<evidence type="ECO:0000256" key="1">
    <source>
        <dbReference type="SAM" id="MobiDB-lite"/>
    </source>
</evidence>
<protein>
    <submittedName>
        <fullName evidence="2">Uncharacterized protein</fullName>
    </submittedName>
</protein>
<feature type="region of interest" description="Disordered" evidence="1">
    <location>
        <begin position="1"/>
        <end position="20"/>
    </location>
</feature>